<evidence type="ECO:0000256" key="2">
    <source>
        <dbReference type="ARBA" id="ARBA00022723"/>
    </source>
</evidence>
<proteinExistence type="predicted"/>
<dbReference type="Gene3D" id="3.40.50.720">
    <property type="entry name" value="NAD(P)-binding Rossmann-like Domain"/>
    <property type="match status" value="1"/>
</dbReference>
<comment type="cofactor">
    <cofactor evidence="1">
        <name>Zn(2+)</name>
        <dbReference type="ChEBI" id="CHEBI:29105"/>
    </cofactor>
</comment>
<dbReference type="GO" id="GO:0046872">
    <property type="term" value="F:metal ion binding"/>
    <property type="evidence" value="ECO:0007669"/>
    <property type="project" value="UniProtKB-KW"/>
</dbReference>
<organism evidence="6 7">
    <name type="scientific">Sphingobium cupriresistens</name>
    <dbReference type="NCBI Taxonomy" id="1132417"/>
    <lineage>
        <taxon>Bacteria</taxon>
        <taxon>Pseudomonadati</taxon>
        <taxon>Pseudomonadota</taxon>
        <taxon>Alphaproteobacteria</taxon>
        <taxon>Sphingomonadales</taxon>
        <taxon>Sphingomonadaceae</taxon>
        <taxon>Sphingobium</taxon>
    </lineage>
</organism>
<dbReference type="InterPro" id="IPR020843">
    <property type="entry name" value="ER"/>
</dbReference>
<dbReference type="FunFam" id="3.40.50.720:FF:000022">
    <property type="entry name" value="Cinnamyl alcohol dehydrogenase"/>
    <property type="match status" value="1"/>
</dbReference>
<keyword evidence="2" id="KW-0479">Metal-binding</keyword>
<feature type="domain" description="Enoyl reductase (ER)" evidence="5">
    <location>
        <begin position="9"/>
        <end position="341"/>
    </location>
</feature>
<evidence type="ECO:0000313" key="7">
    <source>
        <dbReference type="Proteomes" id="UP000291572"/>
    </source>
</evidence>
<dbReference type="InterPro" id="IPR013149">
    <property type="entry name" value="ADH-like_C"/>
</dbReference>
<evidence type="ECO:0000259" key="5">
    <source>
        <dbReference type="SMART" id="SM00829"/>
    </source>
</evidence>
<keyword evidence="3" id="KW-0862">Zinc</keyword>
<protein>
    <submittedName>
        <fullName evidence="6">NAD(P)-dependent alcohol dehydrogenase</fullName>
    </submittedName>
</protein>
<dbReference type="GO" id="GO:0008106">
    <property type="term" value="F:alcohol dehydrogenase (NADP+) activity"/>
    <property type="evidence" value="ECO:0007669"/>
    <property type="project" value="UniProtKB-ARBA"/>
</dbReference>
<dbReference type="Proteomes" id="UP000291572">
    <property type="component" value="Unassembled WGS sequence"/>
</dbReference>
<dbReference type="InterPro" id="IPR013154">
    <property type="entry name" value="ADH-like_N"/>
</dbReference>
<dbReference type="InterPro" id="IPR029752">
    <property type="entry name" value="D-isomer_DH_CS1"/>
</dbReference>
<keyword evidence="4" id="KW-0560">Oxidoreductase</keyword>
<dbReference type="PANTHER" id="PTHR42683">
    <property type="entry name" value="ALDEHYDE REDUCTASE"/>
    <property type="match status" value="1"/>
</dbReference>
<dbReference type="SUPFAM" id="SSF50129">
    <property type="entry name" value="GroES-like"/>
    <property type="match status" value="1"/>
</dbReference>
<dbReference type="CDD" id="cd05283">
    <property type="entry name" value="CAD1"/>
    <property type="match status" value="1"/>
</dbReference>
<dbReference type="SUPFAM" id="SSF51735">
    <property type="entry name" value="NAD(P)-binding Rossmann-fold domains"/>
    <property type="match status" value="1"/>
</dbReference>
<dbReference type="AlphaFoldDB" id="A0A8G1ZDW1"/>
<evidence type="ECO:0000256" key="3">
    <source>
        <dbReference type="ARBA" id="ARBA00022833"/>
    </source>
</evidence>
<dbReference type="Pfam" id="PF00107">
    <property type="entry name" value="ADH_zinc_N"/>
    <property type="match status" value="1"/>
</dbReference>
<dbReference type="EMBL" id="SEOO01000050">
    <property type="protein sequence ID" value="RYM07339.1"/>
    <property type="molecule type" value="Genomic_DNA"/>
</dbReference>
<gene>
    <name evidence="6" type="ORF">EWH12_19275</name>
</gene>
<dbReference type="SMART" id="SM00829">
    <property type="entry name" value="PKS_ER"/>
    <property type="match status" value="1"/>
</dbReference>
<comment type="caution">
    <text evidence="6">The sequence shown here is derived from an EMBL/GenBank/DDBJ whole genome shotgun (WGS) entry which is preliminary data.</text>
</comment>
<dbReference type="InterPro" id="IPR011032">
    <property type="entry name" value="GroES-like_sf"/>
</dbReference>
<dbReference type="Pfam" id="PF08240">
    <property type="entry name" value="ADH_N"/>
    <property type="match status" value="1"/>
</dbReference>
<reference evidence="6 7" key="1">
    <citation type="submission" date="2019-02" db="EMBL/GenBank/DDBJ databases">
        <authorList>
            <person name="Feng G."/>
        </authorList>
    </citation>
    <scope>NUCLEOTIDE SEQUENCE [LARGE SCALE GENOMIC DNA]</scope>
    <source>
        <strain evidence="6 7">CCTCC AB 2011146</strain>
    </source>
</reference>
<evidence type="ECO:0000256" key="4">
    <source>
        <dbReference type="ARBA" id="ARBA00023002"/>
    </source>
</evidence>
<evidence type="ECO:0000313" key="6">
    <source>
        <dbReference type="EMBL" id="RYM07339.1"/>
    </source>
</evidence>
<dbReference type="Gene3D" id="3.90.180.10">
    <property type="entry name" value="Medium-chain alcohol dehydrogenases, catalytic domain"/>
    <property type="match status" value="1"/>
</dbReference>
<dbReference type="InterPro" id="IPR047109">
    <property type="entry name" value="CAD-like"/>
</dbReference>
<accession>A0A8G1ZDW1</accession>
<sequence length="351" mass="37645">MAFSHGYAALARNACVEPFEFERRSLGPNDIAASILFCGICHSDLHAIDNDWGFHSYPLVPGHEIIARVTAVGPGVEKFSIGDVVGIGTVIDSCRTCEPCSHGEEIYCETGATPTFGGADRLGTMTYGGFSNDYVVDEHFAVMIPPLLDPAHAAPLLCAGITTYSPLRRANLQSGHKVGIVGMGGLGHLAVKWAKAWGAQVVVFTTTAAKAADALRFGADSTVVSSDLEQMASHGGSFHYILDTVSAPHDPTPYLGLLKLDGTLCMIGMPAEPLSISSMMLAWRRLIVTSSMTGGIAETQEMLDFAATHGIKPEIERVGRSQINEALDRLRRNDVRYRFVIDMGADLVEHP</sequence>
<dbReference type="OrthoDB" id="9806940at2"/>
<dbReference type="RefSeq" id="WP_129927536.1">
    <property type="nucleotide sequence ID" value="NZ_SEOO01000050.1"/>
</dbReference>
<dbReference type="PROSITE" id="PS00065">
    <property type="entry name" value="D_2_HYDROXYACID_DH_1"/>
    <property type="match status" value="1"/>
</dbReference>
<name>A0A8G1ZDW1_9SPHN</name>
<evidence type="ECO:0000256" key="1">
    <source>
        <dbReference type="ARBA" id="ARBA00001947"/>
    </source>
</evidence>
<dbReference type="InterPro" id="IPR036291">
    <property type="entry name" value="NAD(P)-bd_dom_sf"/>
</dbReference>